<evidence type="ECO:0000313" key="3">
    <source>
        <dbReference type="Proteomes" id="UP000051311"/>
    </source>
</evidence>
<reference evidence="2 3" key="1">
    <citation type="journal article" date="2015" name="Genome Announc.">
        <title>Expanding the biotechnology potential of lactobacilli through comparative genomics of 213 strains and associated genera.</title>
        <authorList>
            <person name="Sun Z."/>
            <person name="Harris H.M."/>
            <person name="McCann A."/>
            <person name="Guo C."/>
            <person name="Argimon S."/>
            <person name="Zhang W."/>
            <person name="Yang X."/>
            <person name="Jeffery I.B."/>
            <person name="Cooney J.C."/>
            <person name="Kagawa T.F."/>
            <person name="Liu W."/>
            <person name="Song Y."/>
            <person name="Salvetti E."/>
            <person name="Wrobel A."/>
            <person name="Rasinkangas P."/>
            <person name="Parkhill J."/>
            <person name="Rea M.C."/>
            <person name="O'Sullivan O."/>
            <person name="Ritari J."/>
            <person name="Douillard F.P."/>
            <person name="Paul Ross R."/>
            <person name="Yang R."/>
            <person name="Briner A.E."/>
            <person name="Felis G.E."/>
            <person name="de Vos W.M."/>
            <person name="Barrangou R."/>
            <person name="Klaenhammer T.R."/>
            <person name="Caufield P.W."/>
            <person name="Cui Y."/>
            <person name="Zhang H."/>
            <person name="O'Toole P.W."/>
        </authorList>
    </citation>
    <scope>NUCLEOTIDE SEQUENCE [LARGE SCALE GENOMIC DNA]</scope>
    <source>
        <strain evidence="2 3">DSM 10532</strain>
    </source>
</reference>
<organism evidence="2 3">
    <name type="scientific">Lactobacillus gallinarum DSM 10532 = JCM 2011</name>
    <dbReference type="NCBI Taxonomy" id="1423748"/>
    <lineage>
        <taxon>Bacteria</taxon>
        <taxon>Bacillati</taxon>
        <taxon>Bacillota</taxon>
        <taxon>Bacilli</taxon>
        <taxon>Lactobacillales</taxon>
        <taxon>Lactobacillaceae</taxon>
        <taxon>Lactobacillus</taxon>
    </lineage>
</organism>
<name>A0A0R1P1A7_9LACO</name>
<evidence type="ECO:0000313" key="2">
    <source>
        <dbReference type="EMBL" id="KRL23682.1"/>
    </source>
</evidence>
<dbReference type="STRING" id="1423748.FC37_GL000853"/>
<proteinExistence type="predicted"/>
<comment type="caution">
    <text evidence="2">The sequence shown here is derived from an EMBL/GenBank/DDBJ whole genome shotgun (WGS) entry which is preliminary data.</text>
</comment>
<gene>
    <name evidence="2" type="ORF">FC37_GL000853</name>
</gene>
<sequence length="240" mass="27004">MYYFNNHTQKEVVPHHVSSKAKTSVANLSIREAAGLTIVYAHLKYEDNQNWTNVYEQANNGDLEVDHYPEYSFDNYTLTPDEGQALYIVNKEAAIIFTNQDHPSQGAVILSDNTRQLAKVNVSKVYQYVKKHGGLAKAKKISQKMNLEKRMAQNNIKQNSSSSSSAQSSSSNRIVKKKDNNGEIEVTSISPALQGTWYAAGLFTEKLNSKVQISSNAINGKTIYKLNKRPNSEKELKEIW</sequence>
<dbReference type="PATRIC" id="fig|1423748.3.peg.895"/>
<dbReference type="AlphaFoldDB" id="A0A0R1P1A7"/>
<dbReference type="Proteomes" id="UP000051311">
    <property type="component" value="Unassembled WGS sequence"/>
</dbReference>
<protein>
    <submittedName>
        <fullName evidence="2">Uncharacterized protein</fullName>
    </submittedName>
</protein>
<dbReference type="eggNOG" id="ENOG5030AMN">
    <property type="taxonomic scope" value="Bacteria"/>
</dbReference>
<evidence type="ECO:0000256" key="1">
    <source>
        <dbReference type="SAM" id="MobiDB-lite"/>
    </source>
</evidence>
<feature type="compositionally biased region" description="Low complexity" evidence="1">
    <location>
        <begin position="160"/>
        <end position="171"/>
    </location>
</feature>
<dbReference type="EMBL" id="AZEL01000021">
    <property type="protein sequence ID" value="KRL23682.1"/>
    <property type="molecule type" value="Genomic_DNA"/>
</dbReference>
<feature type="region of interest" description="Disordered" evidence="1">
    <location>
        <begin position="153"/>
        <end position="179"/>
    </location>
</feature>
<accession>A0A0R1P1A7</accession>